<dbReference type="EMBL" id="KL142394">
    <property type="protein sequence ID" value="KDR71082.1"/>
    <property type="molecule type" value="Genomic_DNA"/>
</dbReference>
<keyword evidence="2" id="KW-0812">Transmembrane</keyword>
<dbReference type="OrthoDB" id="2140105at2759"/>
<organism evidence="4 5">
    <name type="scientific">Galerina marginata (strain CBS 339.88)</name>
    <dbReference type="NCBI Taxonomy" id="685588"/>
    <lineage>
        <taxon>Eukaryota</taxon>
        <taxon>Fungi</taxon>
        <taxon>Dikarya</taxon>
        <taxon>Basidiomycota</taxon>
        <taxon>Agaricomycotina</taxon>
        <taxon>Agaricomycetes</taxon>
        <taxon>Agaricomycetidae</taxon>
        <taxon>Agaricales</taxon>
        <taxon>Agaricineae</taxon>
        <taxon>Strophariaceae</taxon>
        <taxon>Galerina</taxon>
    </lineage>
</organism>
<keyword evidence="5" id="KW-1185">Reference proteome</keyword>
<feature type="transmembrane region" description="Helical" evidence="2">
    <location>
        <begin position="351"/>
        <end position="378"/>
    </location>
</feature>
<dbReference type="GO" id="GO:0016020">
    <property type="term" value="C:membrane"/>
    <property type="evidence" value="ECO:0007669"/>
    <property type="project" value="TreeGrafter"/>
</dbReference>
<reference evidence="5" key="1">
    <citation type="journal article" date="2014" name="Proc. Natl. Acad. Sci. U.S.A.">
        <title>Extensive sampling of basidiomycete genomes demonstrates inadequacy of the white-rot/brown-rot paradigm for wood decay fungi.</title>
        <authorList>
            <person name="Riley R."/>
            <person name="Salamov A.A."/>
            <person name="Brown D.W."/>
            <person name="Nagy L.G."/>
            <person name="Floudas D."/>
            <person name="Held B.W."/>
            <person name="Levasseur A."/>
            <person name="Lombard V."/>
            <person name="Morin E."/>
            <person name="Otillar R."/>
            <person name="Lindquist E.A."/>
            <person name="Sun H."/>
            <person name="LaButti K.M."/>
            <person name="Schmutz J."/>
            <person name="Jabbour D."/>
            <person name="Luo H."/>
            <person name="Baker S.E."/>
            <person name="Pisabarro A.G."/>
            <person name="Walton J.D."/>
            <person name="Blanchette R.A."/>
            <person name="Henrissat B."/>
            <person name="Martin F."/>
            <person name="Cullen D."/>
            <person name="Hibbett D.S."/>
            <person name="Grigoriev I.V."/>
        </authorList>
    </citation>
    <scope>NUCLEOTIDE SEQUENCE [LARGE SCALE GENOMIC DNA]</scope>
    <source>
        <strain evidence="5">CBS 339.88</strain>
    </source>
</reference>
<dbReference type="AlphaFoldDB" id="A0A067SM22"/>
<name>A0A067SM22_GALM3</name>
<evidence type="ECO:0000256" key="2">
    <source>
        <dbReference type="SAM" id="Phobius"/>
    </source>
</evidence>
<dbReference type="Proteomes" id="UP000027222">
    <property type="component" value="Unassembled WGS sequence"/>
</dbReference>
<dbReference type="InterPro" id="IPR022703">
    <property type="entry name" value="DUF3533"/>
</dbReference>
<evidence type="ECO:0000256" key="1">
    <source>
        <dbReference type="SAM" id="MobiDB-lite"/>
    </source>
</evidence>
<feature type="compositionally biased region" description="Polar residues" evidence="1">
    <location>
        <begin position="16"/>
        <end position="32"/>
    </location>
</feature>
<dbReference type="PANTHER" id="PTHR34814">
    <property type="entry name" value="NITROSOGUANIDINE RESISTANCE PROTEIN SNG1"/>
    <property type="match status" value="1"/>
</dbReference>
<keyword evidence="2" id="KW-1133">Transmembrane helix</keyword>
<feature type="transmembrane region" description="Helical" evidence="2">
    <location>
        <begin position="481"/>
        <end position="502"/>
    </location>
</feature>
<feature type="transmembrane region" description="Helical" evidence="2">
    <location>
        <begin position="390"/>
        <end position="413"/>
    </location>
</feature>
<feature type="transmembrane region" description="Helical" evidence="2">
    <location>
        <begin position="425"/>
        <end position="446"/>
    </location>
</feature>
<evidence type="ECO:0000313" key="4">
    <source>
        <dbReference type="EMBL" id="KDR71082.1"/>
    </source>
</evidence>
<dbReference type="HOGENOM" id="CLU_020178_2_1_1"/>
<feature type="compositionally biased region" description="Low complexity" evidence="1">
    <location>
        <begin position="43"/>
        <end position="56"/>
    </location>
</feature>
<feature type="compositionally biased region" description="Basic and acidic residues" evidence="1">
    <location>
        <begin position="78"/>
        <end position="89"/>
    </location>
</feature>
<dbReference type="Pfam" id="PF12051">
    <property type="entry name" value="DUF3533"/>
    <property type="match status" value="1"/>
</dbReference>
<feature type="domain" description="DUF3533" evidence="3">
    <location>
        <begin position="130"/>
        <end position="492"/>
    </location>
</feature>
<keyword evidence="2" id="KW-0472">Membrane</keyword>
<feature type="compositionally biased region" description="Basic residues" evidence="1">
    <location>
        <begin position="68"/>
        <end position="77"/>
    </location>
</feature>
<feature type="transmembrane region" description="Helical" evidence="2">
    <location>
        <begin position="315"/>
        <end position="339"/>
    </location>
</feature>
<dbReference type="InterPro" id="IPR053001">
    <property type="entry name" value="MNNG_permease-like"/>
</dbReference>
<accession>A0A067SM22</accession>
<evidence type="ECO:0000259" key="3">
    <source>
        <dbReference type="Pfam" id="PF12051"/>
    </source>
</evidence>
<feature type="compositionally biased region" description="Low complexity" evidence="1">
    <location>
        <begin position="513"/>
        <end position="528"/>
    </location>
</feature>
<feature type="region of interest" description="Disordered" evidence="1">
    <location>
        <begin position="16"/>
        <end position="104"/>
    </location>
</feature>
<feature type="region of interest" description="Disordered" evidence="1">
    <location>
        <begin position="513"/>
        <end position="539"/>
    </location>
</feature>
<feature type="compositionally biased region" description="Pro residues" evidence="1">
    <location>
        <begin position="91"/>
        <end position="101"/>
    </location>
</feature>
<dbReference type="PANTHER" id="PTHR34814:SF1">
    <property type="entry name" value="NITROSOGUANIDINE RESISTANCE PROTEIN SNG1"/>
    <property type="match status" value="1"/>
</dbReference>
<proteinExistence type="predicted"/>
<evidence type="ECO:0000313" key="5">
    <source>
        <dbReference type="Proteomes" id="UP000027222"/>
    </source>
</evidence>
<feature type="transmembrane region" description="Helical" evidence="2">
    <location>
        <begin position="124"/>
        <end position="144"/>
    </location>
</feature>
<dbReference type="STRING" id="685588.A0A067SM22"/>
<gene>
    <name evidence="4" type="ORF">GALMADRAFT_254253</name>
</gene>
<protein>
    <recommendedName>
        <fullName evidence="3">DUF3533 domain-containing protein</fullName>
    </recommendedName>
</protein>
<sequence>MNNYLIGDSTTFNSKRHVSVSTDEASPTTTYNDDLHTHGSPLAATESTANTNANASPLSKYNDSSHGKSARKIAHTRSYHDHDHEHDAAPPHSPPPPPPEPYSNCYFKKGDPALKKARNLYLKIYFSGLFLVILTIFAVFPIYWGSLWKIPAHPLQGWIVDFDGGNVGQTIVRSLTSGTGRIIKWEIVPSARFPGGVVDVIREVEDNLAWVAVTINEGTSLRLEAASAVPDPGYNGSQAITAYGVEARNENAYRVFIRPYVQTSLDAIQFNFATQYATRLASSSGIANLLATSPQTVVSPVSYTIVNLIPFSQPVASAVVFVGLIYLLILSFFVVMIAYNARQVSGLNNLLNLRAIVTVRLLSSCVGYFFLSLFYSLLNLAFNLDLTKKYGHAGFMIFWMLNWIGMLAVGLALESLITLFTPQYIPFFMILWIIANVSVCVFPIQILPRIYHYGYAAPFYNISSSTRSIAFGTKNTLGLNFGVLFAWVLVSCLTLPAIQWFVRRRERRAGVARAAAAPPGPEPGLEAGFGSGVREKEGA</sequence>